<gene>
    <name evidence="1" type="ORF">MMEN_LOCUS19220</name>
</gene>
<dbReference type="OrthoDB" id="5947521at2759"/>
<dbReference type="AlphaFoldDB" id="A0A8S4BMB5"/>
<accession>A0A8S4BMB5</accession>
<dbReference type="Proteomes" id="UP000677803">
    <property type="component" value="Unassembled WGS sequence"/>
</dbReference>
<organism evidence="1 2">
    <name type="scientific">Menidia menidia</name>
    <name type="common">Atlantic silverside</name>
    <dbReference type="NCBI Taxonomy" id="238744"/>
    <lineage>
        <taxon>Eukaryota</taxon>
        <taxon>Metazoa</taxon>
        <taxon>Chordata</taxon>
        <taxon>Craniata</taxon>
        <taxon>Vertebrata</taxon>
        <taxon>Euteleostomi</taxon>
        <taxon>Actinopterygii</taxon>
        <taxon>Neopterygii</taxon>
        <taxon>Teleostei</taxon>
        <taxon>Neoteleostei</taxon>
        <taxon>Acanthomorphata</taxon>
        <taxon>Ovalentaria</taxon>
        <taxon>Atherinomorphae</taxon>
        <taxon>Atheriniformes</taxon>
        <taxon>Atherinopsidae</taxon>
        <taxon>Menidiinae</taxon>
        <taxon>Menidia</taxon>
    </lineage>
</organism>
<keyword evidence="2" id="KW-1185">Reference proteome</keyword>
<protein>
    <submittedName>
        <fullName evidence="1">(Atlantic silverside) hypothetical protein</fullName>
    </submittedName>
</protein>
<evidence type="ECO:0000313" key="2">
    <source>
        <dbReference type="Proteomes" id="UP000677803"/>
    </source>
</evidence>
<proteinExistence type="predicted"/>
<dbReference type="EMBL" id="CAJRST010038888">
    <property type="protein sequence ID" value="CAG6014031.1"/>
    <property type="molecule type" value="Genomic_DNA"/>
</dbReference>
<reference evidence="1" key="1">
    <citation type="submission" date="2021-05" db="EMBL/GenBank/DDBJ databases">
        <authorList>
            <person name="Tigano A."/>
        </authorList>
    </citation>
    <scope>NUCLEOTIDE SEQUENCE</scope>
</reference>
<name>A0A8S4BMB5_9TELE</name>
<feature type="non-terminal residue" evidence="1">
    <location>
        <position position="209"/>
    </location>
</feature>
<sequence length="209" mass="23980">MTKNEVRPHVSSVSFESKIHFSARQDLIFTRSKYLKLPGTEGQRDQWSTKPPDSSVKLPSFRTLLPGFLPNIEHSGPWKKTAPKFTTRHRPPNALGLELKFVKTGKYPHGPYKDPQPHNFRPASLHKQLPDMITVYERDPGNLRFKLKHLDTLRTTRSGIGVSSRDTKTKMDTYKAAEPKWDLKLLLPPLSWPPLSASHTVSRPRSRFH</sequence>
<comment type="caution">
    <text evidence="1">The sequence shown here is derived from an EMBL/GenBank/DDBJ whole genome shotgun (WGS) entry which is preliminary data.</text>
</comment>
<evidence type="ECO:0000313" key="1">
    <source>
        <dbReference type="EMBL" id="CAG6014031.1"/>
    </source>
</evidence>